<accession>A0A8S3V2X8</accession>
<keyword evidence="1" id="KW-1133">Transmembrane helix</keyword>
<proteinExistence type="predicted"/>
<dbReference type="PANTHER" id="PTHR46513:SF13">
    <property type="entry name" value="EGF-LIKE DOMAIN-CONTAINING PROTEIN"/>
    <property type="match status" value="1"/>
</dbReference>
<dbReference type="EMBL" id="CAJPWZ010002921">
    <property type="protein sequence ID" value="CAG2248053.1"/>
    <property type="molecule type" value="Genomic_DNA"/>
</dbReference>
<reference evidence="2" key="1">
    <citation type="submission" date="2021-03" db="EMBL/GenBank/DDBJ databases">
        <authorList>
            <person name="Bekaert M."/>
        </authorList>
    </citation>
    <scope>NUCLEOTIDE SEQUENCE</scope>
</reference>
<sequence>MDVQMLIFISFGFHFLSMILCTNIKVLFGTKFHIKELDVDTGNVKLLVVNPEIMFAMDYDDKNKHIYFTQYDHRKIMRFPYPAQNAVIEKFVNTGSGPAGIAIDSENGHVYWTEYQSNRLMRCSVARSNEVHITTLTSPFSVRIDVLNRWLYVAERFARIIKARFNYSEAHGIVDLKTRVDYMDLDRNEDKLYWTTFHYPGNLKSASVRGCDVKTLYTTGHTDQFCPIGVYGGAIFYTSNKNLLMLNKTEGHSPTSVCVEKQNKDNCKCKGKIASRINMLRNID</sequence>
<keyword evidence="1" id="KW-0472">Membrane</keyword>
<evidence type="ECO:0000256" key="1">
    <source>
        <dbReference type="SAM" id="Phobius"/>
    </source>
</evidence>
<gene>
    <name evidence="2" type="ORF">MEDL_59914</name>
</gene>
<feature type="transmembrane region" description="Helical" evidence="1">
    <location>
        <begin position="6"/>
        <end position="28"/>
    </location>
</feature>
<dbReference type="InterPro" id="IPR050778">
    <property type="entry name" value="Cueball_EGF_LRP_Nidogen"/>
</dbReference>
<dbReference type="AlphaFoldDB" id="A0A8S3V2X8"/>
<keyword evidence="1" id="KW-0812">Transmembrane</keyword>
<keyword evidence="3" id="KW-1185">Reference proteome</keyword>
<organism evidence="2 3">
    <name type="scientific">Mytilus edulis</name>
    <name type="common">Blue mussel</name>
    <dbReference type="NCBI Taxonomy" id="6550"/>
    <lineage>
        <taxon>Eukaryota</taxon>
        <taxon>Metazoa</taxon>
        <taxon>Spiralia</taxon>
        <taxon>Lophotrochozoa</taxon>
        <taxon>Mollusca</taxon>
        <taxon>Bivalvia</taxon>
        <taxon>Autobranchia</taxon>
        <taxon>Pteriomorphia</taxon>
        <taxon>Mytilida</taxon>
        <taxon>Mytiloidea</taxon>
        <taxon>Mytilidae</taxon>
        <taxon>Mytilinae</taxon>
        <taxon>Mytilus</taxon>
    </lineage>
</organism>
<dbReference type="SUPFAM" id="SSF63825">
    <property type="entry name" value="YWTD domain"/>
    <property type="match status" value="1"/>
</dbReference>
<name>A0A8S3V2X8_MYTED</name>
<evidence type="ECO:0000313" key="2">
    <source>
        <dbReference type="EMBL" id="CAG2248053.1"/>
    </source>
</evidence>
<dbReference type="Proteomes" id="UP000683360">
    <property type="component" value="Unassembled WGS sequence"/>
</dbReference>
<protein>
    <submittedName>
        <fullName evidence="2">LRP4</fullName>
    </submittedName>
</protein>
<dbReference type="Gene3D" id="2.120.10.30">
    <property type="entry name" value="TolB, C-terminal domain"/>
    <property type="match status" value="1"/>
</dbReference>
<evidence type="ECO:0000313" key="3">
    <source>
        <dbReference type="Proteomes" id="UP000683360"/>
    </source>
</evidence>
<comment type="caution">
    <text evidence="2">The sequence shown here is derived from an EMBL/GenBank/DDBJ whole genome shotgun (WGS) entry which is preliminary data.</text>
</comment>
<dbReference type="OrthoDB" id="5958943at2759"/>
<dbReference type="PANTHER" id="PTHR46513">
    <property type="entry name" value="VITELLOGENIN RECEPTOR-LIKE PROTEIN-RELATED-RELATED"/>
    <property type="match status" value="1"/>
</dbReference>
<dbReference type="InterPro" id="IPR011042">
    <property type="entry name" value="6-blade_b-propeller_TolB-like"/>
</dbReference>